<comment type="catalytic activity">
    <reaction evidence="1">
        <text>ATP-dependent breakage, passage and rejoining of double-stranded DNA.</text>
        <dbReference type="EC" id="5.6.2.2"/>
    </reaction>
</comment>
<dbReference type="InterPro" id="IPR013758">
    <property type="entry name" value="Topo_IIA_A/C_ab"/>
</dbReference>
<evidence type="ECO:0000259" key="3">
    <source>
        <dbReference type="Pfam" id="PF00521"/>
    </source>
</evidence>
<proteinExistence type="predicted"/>
<accession>A0ABP5XZ10</accession>
<feature type="domain" description="Topo IIA-type catalytic" evidence="3">
    <location>
        <begin position="59"/>
        <end position="103"/>
    </location>
</feature>
<comment type="caution">
    <text evidence="4">The sequence shown here is derived from an EMBL/GenBank/DDBJ whole genome shotgun (WGS) entry which is preliminary data.</text>
</comment>
<keyword evidence="5" id="KW-1185">Reference proteome</keyword>
<dbReference type="InterPro" id="IPR002205">
    <property type="entry name" value="Topo_IIA_dom_A"/>
</dbReference>
<protein>
    <recommendedName>
        <fullName evidence="3">Topo IIA-type catalytic domain-containing protein</fullName>
    </recommendedName>
</protein>
<evidence type="ECO:0000313" key="4">
    <source>
        <dbReference type="EMBL" id="GAA2470522.1"/>
    </source>
</evidence>
<dbReference type="Pfam" id="PF00521">
    <property type="entry name" value="DNA_topoisoIV"/>
    <property type="match status" value="1"/>
</dbReference>
<evidence type="ECO:0000256" key="1">
    <source>
        <dbReference type="ARBA" id="ARBA00000185"/>
    </source>
</evidence>
<dbReference type="EMBL" id="BAAARE010000002">
    <property type="protein sequence ID" value="GAA2470522.1"/>
    <property type="molecule type" value="Genomic_DNA"/>
</dbReference>
<organism evidence="4 5">
    <name type="scientific">Terrabacter carboxydivorans</name>
    <dbReference type="NCBI Taxonomy" id="619730"/>
    <lineage>
        <taxon>Bacteria</taxon>
        <taxon>Bacillati</taxon>
        <taxon>Actinomycetota</taxon>
        <taxon>Actinomycetes</taxon>
        <taxon>Micrococcales</taxon>
        <taxon>Intrasporangiaceae</taxon>
        <taxon>Terrabacter</taxon>
    </lineage>
</organism>
<keyword evidence="2" id="KW-0238">DNA-binding</keyword>
<name>A0ABP5XZ10_9MICO</name>
<dbReference type="InterPro" id="IPR013760">
    <property type="entry name" value="Topo_IIA-like_dom_sf"/>
</dbReference>
<evidence type="ECO:0000313" key="5">
    <source>
        <dbReference type="Proteomes" id="UP001500730"/>
    </source>
</evidence>
<sequence length="321" mass="34521">MTRRPTASGLTPLEVTLLQAIEDLGGVAFGTHVSTLHVLERLEAATGLGRRYSERVLADLVADWVRHLPLVDGDGNFGSMSGDEAAAARYTRVRLSPVGALTLRSERGEVGPLPIDLIEGSLYRGGLFAPLDPATTIRAVLVGAGSGGVPRTPTGTITADPAGVDNRDGRWVQRYQLGATIRTGRDHAELVITSPPFLVATDALVTSLWDRIEQEQRRTELGNLSLPGTPPSVAGDEPVPIRDVVDATSGRTGTWVVVYPKEGVDIIDAVDWVRAVWPVTVHVDCLAGDEIYDRFADWLDLDKSGVHALDELLNEVEPDDD</sequence>
<reference evidence="5" key="1">
    <citation type="journal article" date="2019" name="Int. J. Syst. Evol. Microbiol.">
        <title>The Global Catalogue of Microorganisms (GCM) 10K type strain sequencing project: providing services to taxonomists for standard genome sequencing and annotation.</title>
        <authorList>
            <consortium name="The Broad Institute Genomics Platform"/>
            <consortium name="The Broad Institute Genome Sequencing Center for Infectious Disease"/>
            <person name="Wu L."/>
            <person name="Ma J."/>
        </authorList>
    </citation>
    <scope>NUCLEOTIDE SEQUENCE [LARGE SCALE GENOMIC DNA]</scope>
    <source>
        <strain evidence="5">JCM 16259</strain>
    </source>
</reference>
<evidence type="ECO:0000256" key="2">
    <source>
        <dbReference type="ARBA" id="ARBA00023125"/>
    </source>
</evidence>
<dbReference type="Gene3D" id="3.90.199.10">
    <property type="entry name" value="Topoisomerase II, domain 5"/>
    <property type="match status" value="1"/>
</dbReference>
<dbReference type="SUPFAM" id="SSF56719">
    <property type="entry name" value="Type II DNA topoisomerase"/>
    <property type="match status" value="1"/>
</dbReference>
<dbReference type="Proteomes" id="UP001500730">
    <property type="component" value="Unassembled WGS sequence"/>
</dbReference>
<gene>
    <name evidence="4" type="ORF">GCM10009858_04780</name>
</gene>